<feature type="transmembrane region" description="Helical" evidence="6">
    <location>
        <begin position="50"/>
        <end position="72"/>
    </location>
</feature>
<organism evidence="8 9">
    <name type="scientific">Candidatus Ventrousia excrementavium</name>
    <dbReference type="NCBI Taxonomy" id="2840961"/>
    <lineage>
        <taxon>Bacteria</taxon>
        <taxon>Bacillati</taxon>
        <taxon>Bacillota</taxon>
        <taxon>Clostridia</taxon>
        <taxon>Eubacteriales</taxon>
        <taxon>Clostridiaceae</taxon>
        <taxon>Clostridiaceae incertae sedis</taxon>
        <taxon>Candidatus Ventrousia</taxon>
    </lineage>
</organism>
<feature type="transmembrane region" description="Helical" evidence="6">
    <location>
        <begin position="176"/>
        <end position="201"/>
    </location>
</feature>
<evidence type="ECO:0000256" key="3">
    <source>
        <dbReference type="ARBA" id="ARBA00022692"/>
    </source>
</evidence>
<evidence type="ECO:0000313" key="9">
    <source>
        <dbReference type="Proteomes" id="UP000824073"/>
    </source>
</evidence>
<feature type="transmembrane region" description="Helical" evidence="6">
    <location>
        <begin position="144"/>
        <end position="164"/>
    </location>
</feature>
<comment type="caution">
    <text evidence="8">The sequence shown here is derived from an EMBL/GenBank/DDBJ whole genome shotgun (WGS) entry which is preliminary data.</text>
</comment>
<reference evidence="8" key="1">
    <citation type="submission" date="2020-10" db="EMBL/GenBank/DDBJ databases">
        <authorList>
            <person name="Gilroy R."/>
        </authorList>
    </citation>
    <scope>NUCLEOTIDE SEQUENCE</scope>
    <source>
        <strain evidence="8">CHK191-8634</strain>
    </source>
</reference>
<keyword evidence="3 6" id="KW-0812">Transmembrane</keyword>
<feature type="domain" description="PhoU" evidence="7">
    <location>
        <begin position="463"/>
        <end position="544"/>
    </location>
</feature>
<evidence type="ECO:0000313" key="8">
    <source>
        <dbReference type="EMBL" id="HIU43596.1"/>
    </source>
</evidence>
<evidence type="ECO:0000256" key="1">
    <source>
        <dbReference type="ARBA" id="ARBA00004651"/>
    </source>
</evidence>
<comment type="subcellular location">
    <subcellularLocation>
        <location evidence="1">Cell membrane</location>
        <topology evidence="1">Multi-pass membrane protein</topology>
    </subcellularLocation>
</comment>
<dbReference type="SUPFAM" id="SSF109755">
    <property type="entry name" value="PhoU-like"/>
    <property type="match status" value="1"/>
</dbReference>
<dbReference type="Pfam" id="PF02690">
    <property type="entry name" value="Na_Pi_cotrans"/>
    <property type="match status" value="2"/>
</dbReference>
<dbReference type="GO" id="GO:0005886">
    <property type="term" value="C:plasma membrane"/>
    <property type="evidence" value="ECO:0007669"/>
    <property type="project" value="UniProtKB-SubCell"/>
</dbReference>
<dbReference type="InterPro" id="IPR003841">
    <property type="entry name" value="Na/Pi_transpt"/>
</dbReference>
<evidence type="ECO:0000256" key="6">
    <source>
        <dbReference type="SAM" id="Phobius"/>
    </source>
</evidence>
<evidence type="ECO:0000259" key="7">
    <source>
        <dbReference type="Pfam" id="PF01895"/>
    </source>
</evidence>
<dbReference type="PANTHER" id="PTHR10010">
    <property type="entry name" value="SOLUTE CARRIER FAMILY 34 SODIUM PHOSPHATE , MEMBER 2-RELATED"/>
    <property type="match status" value="1"/>
</dbReference>
<dbReference type="AlphaFoldDB" id="A0A9D1IVQ6"/>
<dbReference type="InterPro" id="IPR026022">
    <property type="entry name" value="PhoU_dom"/>
</dbReference>
<feature type="transmembrane region" description="Helical" evidence="6">
    <location>
        <begin position="296"/>
        <end position="318"/>
    </location>
</feature>
<dbReference type="PANTHER" id="PTHR10010:SF46">
    <property type="entry name" value="SODIUM-DEPENDENT PHOSPHATE TRANSPORT PROTEIN 2B"/>
    <property type="match status" value="1"/>
</dbReference>
<feature type="transmembrane region" description="Helical" evidence="6">
    <location>
        <begin position="259"/>
        <end position="276"/>
    </location>
</feature>
<proteinExistence type="predicted"/>
<dbReference type="Proteomes" id="UP000824073">
    <property type="component" value="Unassembled WGS sequence"/>
</dbReference>
<dbReference type="Pfam" id="PF01895">
    <property type="entry name" value="PhoU"/>
    <property type="match status" value="1"/>
</dbReference>
<dbReference type="InterPro" id="IPR004633">
    <property type="entry name" value="NaPi_cotrn-rel/YqeW-like"/>
</dbReference>
<dbReference type="GO" id="GO:0005436">
    <property type="term" value="F:sodium:phosphate symporter activity"/>
    <property type="evidence" value="ECO:0007669"/>
    <property type="project" value="InterPro"/>
</dbReference>
<reference evidence="8" key="2">
    <citation type="journal article" date="2021" name="PeerJ">
        <title>Extensive microbial diversity within the chicken gut microbiome revealed by metagenomics and culture.</title>
        <authorList>
            <person name="Gilroy R."/>
            <person name="Ravi A."/>
            <person name="Getino M."/>
            <person name="Pursley I."/>
            <person name="Horton D.L."/>
            <person name="Alikhan N.F."/>
            <person name="Baker D."/>
            <person name="Gharbi K."/>
            <person name="Hall N."/>
            <person name="Watson M."/>
            <person name="Adriaenssens E.M."/>
            <person name="Foster-Nyarko E."/>
            <person name="Jarju S."/>
            <person name="Secka A."/>
            <person name="Antonio M."/>
            <person name="Oren A."/>
            <person name="Chaudhuri R.R."/>
            <person name="La Ragione R."/>
            <person name="Hildebrand F."/>
            <person name="Pallen M.J."/>
        </authorList>
    </citation>
    <scope>NUCLEOTIDE SEQUENCE</scope>
    <source>
        <strain evidence="8">CHK191-8634</strain>
    </source>
</reference>
<name>A0A9D1IVQ6_9CLOT</name>
<dbReference type="Gene3D" id="1.20.58.220">
    <property type="entry name" value="Phosphate transport system protein phou homolog 2, domain 2"/>
    <property type="match status" value="1"/>
</dbReference>
<keyword evidence="2" id="KW-1003">Cell membrane</keyword>
<dbReference type="InterPro" id="IPR038078">
    <property type="entry name" value="PhoU-like_sf"/>
</dbReference>
<evidence type="ECO:0000256" key="5">
    <source>
        <dbReference type="ARBA" id="ARBA00023136"/>
    </source>
</evidence>
<dbReference type="NCBIfam" id="TIGR00704">
    <property type="entry name" value="NaPi_cotrn_rel"/>
    <property type="match status" value="1"/>
</dbReference>
<accession>A0A9D1IVQ6</accession>
<sequence>MNLISIITLLGGLGLFLYGMTTMGNALEKLAGEKLERTLEVMTNNIFKAILVGTVVTGIIQSSSATTVMVVGFVNAGIMSLQQAVGVIMGANIGTTVTAQILRLDTTGAVSGSLVMQLLNPSTLSYIVVAVGVVMMMVSKRKKVITAGEMLLGLGVLFIGMSVMESSVTALRDSPWFAQLFASLQNPVLGILAGTLVTAIIQSSSASVGILQAVASTGAVTYAAAIPIILGQNIGTCVTALLSSLSGNRNAKRAAMIHFYFNLIGSLVFIVLVYLFRPMFGELWYSAIDKAAIANFHTMFNIVVTLFFIPFNKLLIVLAEKTIRSAGPVVGEDLDLLDERFYSSPAVALEQCDKVINSMGVYALINIQMVCGGILDKKSFPIENFSDNEEYIDRCEARLNNYMIGIKQDELSEQGRRSYAEMMHAIGDFERLGDYAQNLLDQYQLMTEKQLTFSADAQAELDIMRRATEEIVGLTNDAYAASDGEAAPRIEALEDVIDSLKETLKNKHISRLQNGQCTVTTGVPFLDIIHNFEKISDHCANIAIYVTMYNDANSTFDIHEYRKVLSQVGGEQFAHWQKHYEDLYLAPLM</sequence>
<feature type="transmembrane region" description="Helical" evidence="6">
    <location>
        <begin position="84"/>
        <end position="102"/>
    </location>
</feature>
<feature type="transmembrane region" description="Helical" evidence="6">
    <location>
        <begin position="114"/>
        <end position="137"/>
    </location>
</feature>
<keyword evidence="4 6" id="KW-1133">Transmembrane helix</keyword>
<dbReference type="EMBL" id="DVMR01000040">
    <property type="protein sequence ID" value="HIU43596.1"/>
    <property type="molecule type" value="Genomic_DNA"/>
</dbReference>
<evidence type="ECO:0000256" key="2">
    <source>
        <dbReference type="ARBA" id="ARBA00022475"/>
    </source>
</evidence>
<protein>
    <submittedName>
        <fullName evidence="8">Na/Pi cotransporter family protein</fullName>
    </submittedName>
</protein>
<keyword evidence="5 6" id="KW-0472">Membrane</keyword>
<dbReference type="NCBIfam" id="NF037997">
    <property type="entry name" value="Na_Pi_symport"/>
    <property type="match status" value="1"/>
</dbReference>
<dbReference type="GO" id="GO:0044341">
    <property type="term" value="P:sodium-dependent phosphate transport"/>
    <property type="evidence" value="ECO:0007669"/>
    <property type="project" value="InterPro"/>
</dbReference>
<evidence type="ECO:0000256" key="4">
    <source>
        <dbReference type="ARBA" id="ARBA00022989"/>
    </source>
</evidence>
<gene>
    <name evidence="8" type="ORF">IAB67_04780</name>
</gene>